<keyword evidence="2" id="KW-1185">Reference proteome</keyword>
<evidence type="ECO:0008006" key="3">
    <source>
        <dbReference type="Google" id="ProtNLM"/>
    </source>
</evidence>
<name>A0ABT3DH35_9BACI</name>
<dbReference type="EMBL" id="JAOYEY010000035">
    <property type="protein sequence ID" value="MCV9885846.1"/>
    <property type="molecule type" value="Genomic_DNA"/>
</dbReference>
<evidence type="ECO:0000313" key="1">
    <source>
        <dbReference type="EMBL" id="MCV9885846.1"/>
    </source>
</evidence>
<dbReference type="RefSeq" id="WP_078431097.1">
    <property type="nucleotide sequence ID" value="NZ_JAOYEY010000035.1"/>
</dbReference>
<accession>A0ABT3DH35</accession>
<dbReference type="InterPro" id="IPR012347">
    <property type="entry name" value="Ferritin-like"/>
</dbReference>
<organism evidence="1 2">
    <name type="scientific">Metabacillus halosaccharovorans</name>
    <dbReference type="NCBI Taxonomy" id="930124"/>
    <lineage>
        <taxon>Bacteria</taxon>
        <taxon>Bacillati</taxon>
        <taxon>Bacillota</taxon>
        <taxon>Bacilli</taxon>
        <taxon>Bacillales</taxon>
        <taxon>Bacillaceae</taxon>
        <taxon>Metabacillus</taxon>
    </lineage>
</organism>
<proteinExistence type="predicted"/>
<dbReference type="Proteomes" id="UP001526147">
    <property type="component" value="Unassembled WGS sequence"/>
</dbReference>
<protein>
    <recommendedName>
        <fullName evidence="3">Spore coat protein</fullName>
    </recommendedName>
</protein>
<gene>
    <name evidence="1" type="ORF">OIH86_09275</name>
</gene>
<comment type="caution">
    <text evidence="1">The sequence shown here is derived from an EMBL/GenBank/DDBJ whole genome shotgun (WGS) entry which is preliminary data.</text>
</comment>
<reference evidence="1 2" key="1">
    <citation type="submission" date="2022-10" db="EMBL/GenBank/DDBJ databases">
        <title>Draft genome assembly of moderately radiation resistant bacterium Metabacillus halosaccharovorans.</title>
        <authorList>
            <person name="Pal S."/>
            <person name="Gopinathan A."/>
        </authorList>
    </citation>
    <scope>NUCLEOTIDE SEQUENCE [LARGE SCALE GENOMIC DNA]</scope>
    <source>
        <strain evidence="1 2">VITHBRA001</strain>
    </source>
</reference>
<evidence type="ECO:0000313" key="2">
    <source>
        <dbReference type="Proteomes" id="UP001526147"/>
    </source>
</evidence>
<sequence length="69" mass="7853">MKEEGRETVVNLNELELQNLRHLIGGHETCATKLDTYAQQCQDPQIKAMLQNHANSARQTKQQLMSFLG</sequence>
<dbReference type="Gene3D" id="1.20.1260.10">
    <property type="match status" value="1"/>
</dbReference>